<dbReference type="Proteomes" id="UP000050794">
    <property type="component" value="Unassembled WGS sequence"/>
</dbReference>
<evidence type="ECO:0000313" key="2">
    <source>
        <dbReference type="Proteomes" id="UP000050794"/>
    </source>
</evidence>
<proteinExistence type="predicted"/>
<evidence type="ECO:0000313" key="1">
    <source>
        <dbReference type="EMBL" id="VDM41196.1"/>
    </source>
</evidence>
<keyword evidence="2" id="KW-1185">Reference proteome</keyword>
<reference evidence="1 2" key="2">
    <citation type="submission" date="2018-11" db="EMBL/GenBank/DDBJ databases">
        <authorList>
            <consortium name="Pathogen Informatics"/>
        </authorList>
    </citation>
    <scope>NUCLEOTIDE SEQUENCE [LARGE SCALE GENOMIC DNA]</scope>
</reference>
<gene>
    <name evidence="1" type="ORF">TCNE_LOCUS9875</name>
</gene>
<dbReference type="EMBL" id="UYWY01020312">
    <property type="protein sequence ID" value="VDM41196.1"/>
    <property type="molecule type" value="Genomic_DNA"/>
</dbReference>
<dbReference type="WBParaSite" id="TCNE_0000987501-mRNA-1">
    <property type="protein sequence ID" value="TCNE_0000987501-mRNA-1"/>
    <property type="gene ID" value="TCNE_0000987501"/>
</dbReference>
<evidence type="ECO:0000313" key="3">
    <source>
        <dbReference type="WBParaSite" id="TCNE_0000987501-mRNA-1"/>
    </source>
</evidence>
<name>A0A183UN05_TOXCA</name>
<organism evidence="2 3">
    <name type="scientific">Toxocara canis</name>
    <name type="common">Canine roundworm</name>
    <dbReference type="NCBI Taxonomy" id="6265"/>
    <lineage>
        <taxon>Eukaryota</taxon>
        <taxon>Metazoa</taxon>
        <taxon>Ecdysozoa</taxon>
        <taxon>Nematoda</taxon>
        <taxon>Chromadorea</taxon>
        <taxon>Rhabditida</taxon>
        <taxon>Spirurina</taxon>
        <taxon>Ascaridomorpha</taxon>
        <taxon>Ascaridoidea</taxon>
        <taxon>Toxocaridae</taxon>
        <taxon>Toxocara</taxon>
    </lineage>
</organism>
<reference evidence="3" key="1">
    <citation type="submission" date="2016-06" db="UniProtKB">
        <authorList>
            <consortium name="WormBaseParasite"/>
        </authorList>
    </citation>
    <scope>IDENTIFICATION</scope>
</reference>
<accession>A0A183UN05</accession>
<sequence length="105" mass="11972">MAMNLPVETVKRLNLVRTKLKEMEQQPSQATEKDSRIAHALQMALLNRLKAIRRPRKQLTAKRPYGKFGLNLIMPNKIRWNFSATSQSALFGLQTALVQEVLLTA</sequence>
<dbReference type="AlphaFoldDB" id="A0A183UN05"/>
<protein>
    <submittedName>
        <fullName evidence="3">Transposase</fullName>
    </submittedName>
</protein>